<organism evidence="1 2">
    <name type="scientific">Neophaeococcomyces mojaviensis</name>
    <dbReference type="NCBI Taxonomy" id="3383035"/>
    <lineage>
        <taxon>Eukaryota</taxon>
        <taxon>Fungi</taxon>
        <taxon>Dikarya</taxon>
        <taxon>Ascomycota</taxon>
        <taxon>Pezizomycotina</taxon>
        <taxon>Eurotiomycetes</taxon>
        <taxon>Chaetothyriomycetidae</taxon>
        <taxon>Chaetothyriales</taxon>
        <taxon>Chaetothyriales incertae sedis</taxon>
        <taxon>Neophaeococcomyces</taxon>
    </lineage>
</organism>
<evidence type="ECO:0000313" key="1">
    <source>
        <dbReference type="EMBL" id="KAJ9651401.1"/>
    </source>
</evidence>
<gene>
    <name evidence="1" type="ORF">H2198_009316</name>
</gene>
<proteinExistence type="predicted"/>
<comment type="caution">
    <text evidence="1">The sequence shown here is derived from an EMBL/GenBank/DDBJ whole genome shotgun (WGS) entry which is preliminary data.</text>
</comment>
<evidence type="ECO:0000313" key="2">
    <source>
        <dbReference type="Proteomes" id="UP001172386"/>
    </source>
</evidence>
<keyword evidence="2" id="KW-1185">Reference proteome</keyword>
<dbReference type="EMBL" id="JAPDRQ010000259">
    <property type="protein sequence ID" value="KAJ9651401.1"/>
    <property type="molecule type" value="Genomic_DNA"/>
</dbReference>
<dbReference type="Proteomes" id="UP001172386">
    <property type="component" value="Unassembled WGS sequence"/>
</dbReference>
<protein>
    <submittedName>
        <fullName evidence="1">Uncharacterized protein</fullName>
    </submittedName>
</protein>
<accession>A0ACC2ZUY8</accession>
<name>A0ACC2ZUY8_9EURO</name>
<sequence>MGSSSYGTTKISGSARTVLGNVTNNHTHIYGTEASELVRFGDEGFQNWQISKHSKNVDPRPYRSTCGWIFKVEGYKKWIAEAEVPILICTGSVGSGKSVTASAVVDELNCLQFREPHYVVSYFVDISRNQPATTADVLRALIKQCLVHAQTPSVQLSQEVQARIRAVFPKGRFLPDSAALVECMEILLHVLGNCFVVIDGIDGMQESEVLAFLHIIRRVFCTNQADTKKQRLILFCRDTLGRGVRLENLTGSLTLQISVKHVKDDVYKYVEHEVSTRQQMRPITNDNELLEEIKTVLKEHSAKMFLWIRLQLNSIWDPGLIMCDEDIKHQLHALPEGLEDIYLQCLKRIHTTNDKRSSEVAPRVFKWIASAKRPLSQAQIQEAVSLRVDDVPLRKSMVLSTPVQDYCANLVVLDKQTGTVIFPHPTVKEFLQDRTKVPHELHKYLLSANADDLWCGELCLAYAHYLHSRKKLVTYDTQRIDANVAVPILKSVPAGWLANLWLKPSGRTPEVRMPLSRLARQPVAETFDLQLHDYICRHWLTHNLHITSDHSAFSTFAELCLSHDAELQPWATSPGNGVEYYQNLVEYAIMTKNTALLKVGKEHILSSTKTTVRKIFNNPCPGTDSTWLHVCAALGHTDTVRVLKDVCSSRIANGQGKSAAAVAAENGHIDTFYELTNGELSYTPVWSLRNFGDQRVQENILRVCASCGNILGMEVVLDMLRRTPMGGHPPNIENSTNLVAFGGYYSDAFFHAIHYGHIGAALYLGPYCADSTYLDLLESERSYYETTFNLSTLQGDLITIALHLGNARFLDTVLNLNTDQNLLSRIDANRVLAQFGDDHKLAEGFLVVLAKHKLIMPPLYRQLGNASSWIETPLKHLLQGNFASSKWWNKVLRLMIEGYTVQCTGELSAMCEVLIPQSDVLKGDLKWLKRVSDDNFVRMVKSKWLKKDYMFQLGCLRALTERPTSRALEQVLMCLQFDPLVADQALKGRPDRGLAIGLCDFLEMSACHEDRCVKVIARATDRLSNDQVGREERDRVYYSTLLHGIMQHQHMCPKLSYSYKTNLIDMMARAAECGRQQVLEMLLCYWLPPSVMFDSSGNRRTHLDLLSAIGIDKTIFTYHLYQKRLHGGGPSAVMWLRCFKATRDYEKADLLKQRLLKAGSDGNRGLNFPAGYEVSIYATPSAKTEEVKFSIRADTQCSLFSTTFNPERLRMGNKILRQRLKGPTLAAYYPRRSVTIADIQQEMKRYDLETWNEEEEDRLESLQIAKLRGKGAPKKKRTKDTSRKGGKKR</sequence>
<reference evidence="1" key="1">
    <citation type="submission" date="2022-10" db="EMBL/GenBank/DDBJ databases">
        <title>Culturing micro-colonial fungi from biological soil crusts in the Mojave desert and describing Neophaeococcomyces mojavensis, and introducing the new genera and species Taxawa tesnikishii.</title>
        <authorList>
            <person name="Kurbessoian T."/>
            <person name="Stajich J.E."/>
        </authorList>
    </citation>
    <scope>NUCLEOTIDE SEQUENCE</scope>
    <source>
        <strain evidence="1">JES_112</strain>
    </source>
</reference>